<sequence length="198" mass="22365">MPSFIEMKLYLLGLWLLVKGDRKGLDFVDFSDRGLMRSFWAILWCLPTILISWFWVRMAMMQAMPIGQAPGPIFFFRMGMLEVATWLIPLILAGALCWLMGLGRVFPAVVFTANWINVPFSYLYGVLSILLMVSHRMSGFVALVWLIAIIAMVVALSRIFRLIIGPQPLTVAAMTLALIIPSFVLSDFLERFLGVSLN</sequence>
<evidence type="ECO:0000313" key="2">
    <source>
        <dbReference type="EMBL" id="MDO1580840.1"/>
    </source>
</evidence>
<organism evidence="2 3">
    <name type="scientific">Rhizobium oryzicola</name>
    <dbReference type="NCBI Taxonomy" id="1232668"/>
    <lineage>
        <taxon>Bacteria</taxon>
        <taxon>Pseudomonadati</taxon>
        <taxon>Pseudomonadota</taxon>
        <taxon>Alphaproteobacteria</taxon>
        <taxon>Hyphomicrobiales</taxon>
        <taxon>Rhizobiaceae</taxon>
        <taxon>Rhizobium/Agrobacterium group</taxon>
        <taxon>Rhizobium</taxon>
    </lineage>
</organism>
<dbReference type="RefSeq" id="WP_302074984.1">
    <property type="nucleotide sequence ID" value="NZ_JAUKWQ010000001.1"/>
</dbReference>
<gene>
    <name evidence="2" type="ORF">Q2T52_01905</name>
</gene>
<evidence type="ECO:0000256" key="1">
    <source>
        <dbReference type="SAM" id="Phobius"/>
    </source>
</evidence>
<feature type="transmembrane region" description="Helical" evidence="1">
    <location>
        <begin position="140"/>
        <end position="163"/>
    </location>
</feature>
<reference evidence="2" key="1">
    <citation type="journal article" date="2015" name="Int. J. Syst. Evol. Microbiol.">
        <title>Rhizobium oryzicola sp. nov., potential plant-growth-promoting endophytic bacteria isolated from rice roots.</title>
        <authorList>
            <person name="Zhang X.X."/>
            <person name="Gao J.S."/>
            <person name="Cao Y.H."/>
            <person name="Sheirdil R.A."/>
            <person name="Wang X.C."/>
            <person name="Zhang L."/>
        </authorList>
    </citation>
    <scope>NUCLEOTIDE SEQUENCE</scope>
    <source>
        <strain evidence="2">05753</strain>
    </source>
</reference>
<name>A0ABT8SQX3_9HYPH</name>
<comment type="caution">
    <text evidence="2">The sequence shown here is derived from an EMBL/GenBank/DDBJ whole genome shotgun (WGS) entry which is preliminary data.</text>
</comment>
<protein>
    <recommendedName>
        <fullName evidence="4">Yip1 domain-containing protein</fullName>
    </recommendedName>
</protein>
<keyword evidence="3" id="KW-1185">Reference proteome</keyword>
<keyword evidence="1" id="KW-0812">Transmembrane</keyword>
<reference evidence="2" key="2">
    <citation type="submission" date="2023-07" db="EMBL/GenBank/DDBJ databases">
        <authorList>
            <person name="Sun H."/>
        </authorList>
    </citation>
    <scope>NUCLEOTIDE SEQUENCE</scope>
    <source>
        <strain evidence="2">05753</strain>
    </source>
</reference>
<keyword evidence="1" id="KW-1133">Transmembrane helix</keyword>
<feature type="transmembrane region" description="Helical" evidence="1">
    <location>
        <begin position="169"/>
        <end position="189"/>
    </location>
</feature>
<accession>A0ABT8SQX3</accession>
<dbReference type="EMBL" id="JAUKWQ010000001">
    <property type="protein sequence ID" value="MDO1580840.1"/>
    <property type="molecule type" value="Genomic_DNA"/>
</dbReference>
<dbReference type="Proteomes" id="UP001169006">
    <property type="component" value="Unassembled WGS sequence"/>
</dbReference>
<feature type="transmembrane region" description="Helical" evidence="1">
    <location>
        <begin position="115"/>
        <end position="133"/>
    </location>
</feature>
<keyword evidence="1" id="KW-0472">Membrane</keyword>
<feature type="transmembrane region" description="Helical" evidence="1">
    <location>
        <begin position="38"/>
        <end position="56"/>
    </location>
</feature>
<proteinExistence type="predicted"/>
<evidence type="ECO:0000313" key="3">
    <source>
        <dbReference type="Proteomes" id="UP001169006"/>
    </source>
</evidence>
<evidence type="ECO:0008006" key="4">
    <source>
        <dbReference type="Google" id="ProtNLM"/>
    </source>
</evidence>
<feature type="transmembrane region" description="Helical" evidence="1">
    <location>
        <begin position="83"/>
        <end position="103"/>
    </location>
</feature>